<keyword evidence="1" id="KW-0472">Membrane</keyword>
<dbReference type="Proteomes" id="UP000679725">
    <property type="component" value="Unassembled WGS sequence"/>
</dbReference>
<keyword evidence="1" id="KW-1133">Transmembrane helix</keyword>
<evidence type="ECO:0000313" key="2">
    <source>
        <dbReference type="EMBL" id="CAG5067835.1"/>
    </source>
</evidence>
<comment type="caution">
    <text evidence="2">The sequence shown here is derived from an EMBL/GenBank/DDBJ whole genome shotgun (WGS) entry which is preliminary data.</text>
</comment>
<dbReference type="Pfam" id="PF12650">
    <property type="entry name" value="DUF3784"/>
    <property type="match status" value="1"/>
</dbReference>
<name>A0ABN7R624_9BACT</name>
<evidence type="ECO:0008006" key="4">
    <source>
        <dbReference type="Google" id="ProtNLM"/>
    </source>
</evidence>
<reference evidence="2 3" key="1">
    <citation type="submission" date="2021-04" db="EMBL/GenBank/DDBJ databases">
        <authorList>
            <person name="Rodrigo-Torres L."/>
            <person name="Arahal R. D."/>
            <person name="Lucena T."/>
        </authorList>
    </citation>
    <scope>NUCLEOTIDE SEQUENCE [LARGE SCALE GENOMIC DNA]</scope>
    <source>
        <strain evidence="2 3">CECT 9623</strain>
    </source>
</reference>
<feature type="transmembrane region" description="Helical" evidence="1">
    <location>
        <begin position="79"/>
        <end position="99"/>
    </location>
</feature>
<dbReference type="InterPro" id="IPR017259">
    <property type="entry name" value="UCP037672"/>
</dbReference>
<sequence length="241" mass="27200">MILIALILSVVFGSIGFLVTEKNARYSLSGYNTMSEQDRQQFDITSYIRLFKHFHLTLAATLFIGVCLLSLVDNNWASIFMTVYPLVAYFYFLVKTAAYNKGKSGQKAGSYIAGTVLVVIIGTLLFTSVKDYKSSELRLNADKLAIEGSFGITLNRKEVEKQQLVDRIPEISYKSNGFAAGDYAKGRFKTKDGRTVWLFVNKKASRFLWIKSAQGDIFYSHDQMDMQALSRNIEQWIAGNN</sequence>
<dbReference type="EMBL" id="CAJRAU010000001">
    <property type="protein sequence ID" value="CAG5067835.1"/>
    <property type="molecule type" value="Genomic_DNA"/>
</dbReference>
<proteinExistence type="predicted"/>
<accession>A0ABN7R624</accession>
<keyword evidence="1" id="KW-0812">Transmembrane</keyword>
<gene>
    <name evidence="2" type="ORF">DYBT9623_00562</name>
</gene>
<evidence type="ECO:0000313" key="3">
    <source>
        <dbReference type="Proteomes" id="UP000679725"/>
    </source>
</evidence>
<keyword evidence="3" id="KW-1185">Reference proteome</keyword>
<dbReference type="RefSeq" id="WP_215231975.1">
    <property type="nucleotide sequence ID" value="NZ_CAJRAU010000001.1"/>
</dbReference>
<protein>
    <recommendedName>
        <fullName evidence="4">DUF3784 domain-containing protein</fullName>
    </recommendedName>
</protein>
<organism evidence="2 3">
    <name type="scientific">Dyadobacter linearis</name>
    <dbReference type="NCBI Taxonomy" id="2823330"/>
    <lineage>
        <taxon>Bacteria</taxon>
        <taxon>Pseudomonadati</taxon>
        <taxon>Bacteroidota</taxon>
        <taxon>Cytophagia</taxon>
        <taxon>Cytophagales</taxon>
        <taxon>Spirosomataceae</taxon>
        <taxon>Dyadobacter</taxon>
    </lineage>
</organism>
<feature type="transmembrane region" description="Helical" evidence="1">
    <location>
        <begin position="111"/>
        <end position="129"/>
    </location>
</feature>
<evidence type="ECO:0000256" key="1">
    <source>
        <dbReference type="SAM" id="Phobius"/>
    </source>
</evidence>
<feature type="transmembrane region" description="Helical" evidence="1">
    <location>
        <begin position="54"/>
        <end position="72"/>
    </location>
</feature>